<dbReference type="AlphaFoldDB" id="X0YRK7"/>
<evidence type="ECO:0000313" key="1">
    <source>
        <dbReference type="EMBL" id="GAG51018.1"/>
    </source>
</evidence>
<feature type="non-terminal residue" evidence="1">
    <location>
        <position position="1"/>
    </location>
</feature>
<name>X0YRK7_9ZZZZ</name>
<comment type="caution">
    <text evidence="1">The sequence shown here is derived from an EMBL/GenBank/DDBJ whole genome shotgun (WGS) entry which is preliminary data.</text>
</comment>
<sequence>SDFNSSHQSMVKRAGYKLAVTNIYGSNSHRSDLTMLKRTPVYNHESPESFAMKCEGYYSWVGKLQWILSNVRQYI</sequence>
<accession>X0YRK7</accession>
<protein>
    <submittedName>
        <fullName evidence="1">Uncharacterized protein</fullName>
    </submittedName>
</protein>
<proteinExistence type="predicted"/>
<dbReference type="EMBL" id="BARS01050734">
    <property type="protein sequence ID" value="GAG51018.1"/>
    <property type="molecule type" value="Genomic_DNA"/>
</dbReference>
<organism evidence="1">
    <name type="scientific">marine sediment metagenome</name>
    <dbReference type="NCBI Taxonomy" id="412755"/>
    <lineage>
        <taxon>unclassified sequences</taxon>
        <taxon>metagenomes</taxon>
        <taxon>ecological metagenomes</taxon>
    </lineage>
</organism>
<dbReference type="Gene3D" id="3.20.20.370">
    <property type="entry name" value="Glycoside hydrolase/deacetylase"/>
    <property type="match status" value="1"/>
</dbReference>
<reference evidence="1" key="1">
    <citation type="journal article" date="2014" name="Front. Microbiol.">
        <title>High frequency of phylogenetically diverse reductive dehalogenase-homologous genes in deep subseafloor sedimentary metagenomes.</title>
        <authorList>
            <person name="Kawai M."/>
            <person name="Futagami T."/>
            <person name="Toyoda A."/>
            <person name="Takaki Y."/>
            <person name="Nishi S."/>
            <person name="Hori S."/>
            <person name="Arai W."/>
            <person name="Tsubouchi T."/>
            <person name="Morono Y."/>
            <person name="Uchiyama I."/>
            <person name="Ito T."/>
            <person name="Fujiyama A."/>
            <person name="Inagaki F."/>
            <person name="Takami H."/>
        </authorList>
    </citation>
    <scope>NUCLEOTIDE SEQUENCE</scope>
    <source>
        <strain evidence="1">Expedition CK06-06</strain>
    </source>
</reference>
<gene>
    <name evidence="1" type="ORF">S01H1_75685</name>
</gene>